<keyword evidence="1" id="KW-0812">Transmembrane</keyword>
<organism evidence="2 3">
    <name type="scientific">Pseudohaliea rubra DSM 19751</name>
    <dbReference type="NCBI Taxonomy" id="1265313"/>
    <lineage>
        <taxon>Bacteria</taxon>
        <taxon>Pseudomonadati</taxon>
        <taxon>Pseudomonadota</taxon>
        <taxon>Gammaproteobacteria</taxon>
        <taxon>Cellvibrionales</taxon>
        <taxon>Halieaceae</taxon>
        <taxon>Pseudohaliea</taxon>
    </lineage>
</organism>
<dbReference type="Proteomes" id="UP000029640">
    <property type="component" value="Unassembled WGS sequence"/>
</dbReference>
<dbReference type="PANTHER" id="PTHR34351">
    <property type="entry name" value="SLR1927 PROTEIN-RELATED"/>
    <property type="match status" value="1"/>
</dbReference>
<comment type="caution">
    <text evidence="2">The sequence shown here is derived from an EMBL/GenBank/DDBJ whole genome shotgun (WGS) entry which is preliminary data.</text>
</comment>
<accession>A0A095VN40</accession>
<keyword evidence="1" id="KW-0472">Membrane</keyword>
<protein>
    <submittedName>
        <fullName evidence="2">Uncharacterized protein</fullName>
    </submittedName>
</protein>
<sequence>MWFLAEGAGLPALREHLRARFQRWLVRRIPPARSVTLDQRRIFIFPSRVGFFFFACLLVMLVAAINYENNMSYALTFLLATLFVIAVLHSYANLSGLTLRALRAGEGFPRQLVPFSIGLACATRRGHHALWLGFEDDPEAVAVSVMPERGATVTLYREAGERGPFRPGRLRVESRYPLGLLRCWTWVDLDLVGLAYPRPLPYPEPLGSGAGQPRGRPARRPGEDEFFGLRDYRAGDRLRQVYWKGLARGQTLQSKQYAAGAASLDWLDWDAFPGIARERRLSFLCQQCLDLHRRGRRFGLRLPGNQLAAGAGDGQRDRVLRALGNFAPPPEAER</sequence>
<dbReference type="AlphaFoldDB" id="A0A095VN40"/>
<keyword evidence="3" id="KW-1185">Reference proteome</keyword>
<keyword evidence="1" id="KW-1133">Transmembrane helix</keyword>
<dbReference type="OrthoDB" id="5298497at2"/>
<reference evidence="2 3" key="1">
    <citation type="journal article" date="2014" name="Genome Announc.">
        <title>Genome Sequence of Gammaproteobacterial Pseudohaliea rubra Type Strain DSM 19751, Isolated from Coastal Seawater of the Mediterranean Sea.</title>
        <authorList>
            <person name="Spring S."/>
            <person name="Fiebig A."/>
            <person name="Riedel T."/>
            <person name="Goker M."/>
            <person name="Klenk H.P."/>
        </authorList>
    </citation>
    <scope>NUCLEOTIDE SEQUENCE [LARGE SCALE GENOMIC DNA]</scope>
    <source>
        <strain evidence="2 3">DSM 19751</strain>
    </source>
</reference>
<dbReference type="STRING" id="1265313.HRUBRA_02636"/>
<dbReference type="PANTHER" id="PTHR34351:SF1">
    <property type="entry name" value="SLR1927 PROTEIN"/>
    <property type="match status" value="1"/>
</dbReference>
<evidence type="ECO:0000256" key="1">
    <source>
        <dbReference type="SAM" id="Phobius"/>
    </source>
</evidence>
<feature type="transmembrane region" description="Helical" evidence="1">
    <location>
        <begin position="49"/>
        <end position="67"/>
    </location>
</feature>
<dbReference type="HOGENOM" id="CLU_054568_0_1_6"/>
<name>A0A095VN40_9GAMM</name>
<dbReference type="EMBL" id="AUVB01000084">
    <property type="protein sequence ID" value="KGE02795.1"/>
    <property type="molecule type" value="Genomic_DNA"/>
</dbReference>
<dbReference type="eggNOG" id="COG1721">
    <property type="taxonomic scope" value="Bacteria"/>
</dbReference>
<proteinExistence type="predicted"/>
<evidence type="ECO:0000313" key="3">
    <source>
        <dbReference type="Proteomes" id="UP000029640"/>
    </source>
</evidence>
<evidence type="ECO:0000313" key="2">
    <source>
        <dbReference type="EMBL" id="KGE02795.1"/>
    </source>
</evidence>
<gene>
    <name evidence="2" type="ORF">HRUBRA_02636</name>
</gene>
<feature type="transmembrane region" description="Helical" evidence="1">
    <location>
        <begin position="73"/>
        <end position="94"/>
    </location>
</feature>